<dbReference type="NCBIfam" id="TIGR02833">
    <property type="entry name" value="spore_III_AB"/>
    <property type="match status" value="1"/>
</dbReference>
<dbReference type="EMBL" id="AP024601">
    <property type="protein sequence ID" value="BCU81543.1"/>
    <property type="molecule type" value="Genomic_DNA"/>
</dbReference>
<dbReference type="Proteomes" id="UP000677436">
    <property type="component" value="Chromosome"/>
</dbReference>
<dbReference type="PIRSF" id="PIRSF021435">
    <property type="entry name" value="SpoIIIAB"/>
    <property type="match status" value="1"/>
</dbReference>
<proteinExistence type="predicted"/>
<organism evidence="1 2">
    <name type="scientific">Polycladomyces abyssicola</name>
    <dbReference type="NCBI Taxonomy" id="1125966"/>
    <lineage>
        <taxon>Bacteria</taxon>
        <taxon>Bacillati</taxon>
        <taxon>Bacillota</taxon>
        <taxon>Bacilli</taxon>
        <taxon>Bacillales</taxon>
        <taxon>Thermoactinomycetaceae</taxon>
        <taxon>Polycladomyces</taxon>
    </lineage>
</organism>
<dbReference type="KEGG" id="pabs:JIR001_13260"/>
<reference evidence="1" key="1">
    <citation type="journal article" date="2013" name="Int. J. Syst. Evol. Microbiol.">
        <title>Polycladomyces abyssicola gen. nov., sp. nov., a thermophilic filamentous bacterium isolated from hemipelagic sediment.</title>
        <authorList>
            <person name="Tsubouchi T."/>
            <person name="Shimane Y."/>
            <person name="Mori K."/>
            <person name="Usui K."/>
            <person name="Hiraki T."/>
            <person name="Tame A."/>
            <person name="Uematsu K."/>
            <person name="Maruyama T."/>
            <person name="Hatada Y."/>
        </authorList>
    </citation>
    <scope>NUCLEOTIDE SEQUENCE</scope>
    <source>
        <strain evidence="1">JIR-001</strain>
    </source>
</reference>
<dbReference type="Pfam" id="PF09548">
    <property type="entry name" value="Spore_III_AB"/>
    <property type="match status" value="1"/>
</dbReference>
<evidence type="ECO:0000313" key="2">
    <source>
        <dbReference type="Proteomes" id="UP000677436"/>
    </source>
</evidence>
<sequence>MLKLLGAVFILVASSTAGFRVAKRYADRPRQIRSLLQSLAILETEIVYGSRPLAEVMIHIADREPFPVGKLFRECGTRLRALDGASAYECWRRAIEAIWEQTAMRQPEWEILLHFGQTLGVSDRQDQLQHIRMAMAHLKAEEQHARDDQARYEKMCKSLGILGGALLVILMY</sequence>
<protein>
    <submittedName>
        <fullName evidence="1">Stage III sporulation protein AB</fullName>
    </submittedName>
</protein>
<evidence type="ECO:0000313" key="1">
    <source>
        <dbReference type="EMBL" id="BCU81543.1"/>
    </source>
</evidence>
<dbReference type="RefSeq" id="WP_212774756.1">
    <property type="nucleotide sequence ID" value="NZ_AP024601.1"/>
</dbReference>
<keyword evidence="2" id="KW-1185">Reference proteome</keyword>
<dbReference type="InterPro" id="IPR014198">
    <property type="entry name" value="Spore_III_AB"/>
</dbReference>
<gene>
    <name evidence="1" type="primary">spoIIIAB</name>
    <name evidence="1" type="ORF">JIR001_13260</name>
</gene>
<dbReference type="AlphaFoldDB" id="A0A8D5ZNN8"/>
<reference evidence="1" key="2">
    <citation type="journal article" date="2021" name="Microbiol. Resour. Announc.">
        <title>Complete Genome Sequence of Polycladomyces abyssicola JIR-001T, Isolated from Hemipelagic Sediment in Deep Seawater.</title>
        <authorList>
            <person name="Tsubouchi T."/>
            <person name="Kaneko Y."/>
        </authorList>
    </citation>
    <scope>NUCLEOTIDE SEQUENCE</scope>
    <source>
        <strain evidence="1">JIR-001</strain>
    </source>
</reference>
<accession>A0A8D5ZNN8</accession>
<name>A0A8D5ZNN8_9BACL</name>